<reference evidence="2 3" key="1">
    <citation type="submission" date="2016-05" db="EMBL/GenBank/DDBJ databases">
        <title>Comparative genomics of biotechnologically important yeasts.</title>
        <authorList>
            <consortium name="DOE Joint Genome Institute"/>
            <person name="Riley R."/>
            <person name="Haridas S."/>
            <person name="Wolfe K.H."/>
            <person name="Lopes M.R."/>
            <person name="Hittinger C.T."/>
            <person name="Goker M."/>
            <person name="Salamov A."/>
            <person name="Wisecaver J."/>
            <person name="Long T.M."/>
            <person name="Aerts A.L."/>
            <person name="Barry K."/>
            <person name="Choi C."/>
            <person name="Clum A."/>
            <person name="Coughlan A.Y."/>
            <person name="Deshpande S."/>
            <person name="Douglass A.P."/>
            <person name="Hanson S.J."/>
            <person name="Klenk H.-P."/>
            <person name="LaButti K."/>
            <person name="Lapidus A."/>
            <person name="Lindquist E."/>
            <person name="Lipzen A."/>
            <person name="Meier-kolthoff J.P."/>
            <person name="Ohm R.A."/>
            <person name="Otillar R.P."/>
            <person name="Pangilinan J."/>
            <person name="Peng Y."/>
            <person name="Rokas A."/>
            <person name="Rosa C.A."/>
            <person name="Scheuner C."/>
            <person name="Sibirny A.A."/>
            <person name="Slot J.C."/>
            <person name="Stielow J.B."/>
            <person name="Sun H."/>
            <person name="Kurtzman C.P."/>
            <person name="Blackwell M."/>
            <person name="Grigoriev I.V."/>
            <person name="Jeffries T.W."/>
        </authorList>
    </citation>
    <scope>NUCLEOTIDE SEQUENCE [LARGE SCALE GENOMIC DNA]</scope>
    <source>
        <strain evidence="2 3">NRRL YB-4993</strain>
    </source>
</reference>
<protein>
    <recommendedName>
        <fullName evidence="1">J domain-containing protein</fullName>
    </recommendedName>
</protein>
<dbReference type="Proteomes" id="UP000092555">
    <property type="component" value="Unassembled WGS sequence"/>
</dbReference>
<comment type="caution">
    <text evidence="2">The sequence shown here is derived from an EMBL/GenBank/DDBJ whole genome shotgun (WGS) entry which is preliminary data.</text>
</comment>
<dbReference type="SUPFAM" id="SSF46565">
    <property type="entry name" value="Chaperone J-domain"/>
    <property type="match status" value="1"/>
</dbReference>
<dbReference type="PROSITE" id="PS50076">
    <property type="entry name" value="DNAJ_2"/>
    <property type="match status" value="1"/>
</dbReference>
<dbReference type="PANTHER" id="PTHR46620">
    <property type="entry name" value="J DOMAIN-CONTAINING PROTEIN SPF31"/>
    <property type="match status" value="1"/>
</dbReference>
<dbReference type="GeneID" id="30026899"/>
<sequence>MADLDALFQTQESEVARDREIARVLRCPAKDHFAILQINPLTEHASLAATLRKTYRKKSLQIHPDKTKNSDAPRAFDLLKKANSVLSAEPPSTSSGANGDHEDQHSLLEENARYAQKEYLILIYKQVADGLGAFHVDDFHHATNRAIRDKVLLVLEQHEKDRAVETGYKQRQEIKKQTEFQTAAKERELKKSWETRWEQDRDTRVKLWRTFSTKVEKPKKKKKLLA</sequence>
<dbReference type="Gene3D" id="1.10.287.110">
    <property type="entry name" value="DnaJ domain"/>
    <property type="match status" value="1"/>
</dbReference>
<dbReference type="STRING" id="869754.A0A1A0HE79"/>
<dbReference type="EMBL" id="LXTC01000002">
    <property type="protein sequence ID" value="OBA22295.1"/>
    <property type="molecule type" value="Genomic_DNA"/>
</dbReference>
<dbReference type="PANTHER" id="PTHR46620:SF1">
    <property type="entry name" value="J DOMAIN-CONTAINING PROTEIN SPF31"/>
    <property type="match status" value="1"/>
</dbReference>
<proteinExistence type="predicted"/>
<dbReference type="InterPro" id="IPR036869">
    <property type="entry name" value="J_dom_sf"/>
</dbReference>
<dbReference type="Pfam" id="PF00226">
    <property type="entry name" value="DnaJ"/>
    <property type="match status" value="1"/>
</dbReference>
<dbReference type="InterPro" id="IPR001623">
    <property type="entry name" value="DnaJ_domain"/>
</dbReference>
<keyword evidence="3" id="KW-1185">Reference proteome</keyword>
<gene>
    <name evidence="2" type="ORF">METBIDRAFT_11151</name>
</gene>
<name>A0A1A0HE79_9ASCO</name>
<dbReference type="RefSeq" id="XP_018712791.1">
    <property type="nucleotide sequence ID" value="XM_018853923.1"/>
</dbReference>
<dbReference type="AlphaFoldDB" id="A0A1A0HE79"/>
<accession>A0A1A0HE79</accession>
<evidence type="ECO:0000313" key="3">
    <source>
        <dbReference type="Proteomes" id="UP000092555"/>
    </source>
</evidence>
<evidence type="ECO:0000259" key="1">
    <source>
        <dbReference type="PROSITE" id="PS50076"/>
    </source>
</evidence>
<evidence type="ECO:0000313" key="2">
    <source>
        <dbReference type="EMBL" id="OBA22295.1"/>
    </source>
</evidence>
<organism evidence="2 3">
    <name type="scientific">Metschnikowia bicuspidata var. bicuspidata NRRL YB-4993</name>
    <dbReference type="NCBI Taxonomy" id="869754"/>
    <lineage>
        <taxon>Eukaryota</taxon>
        <taxon>Fungi</taxon>
        <taxon>Dikarya</taxon>
        <taxon>Ascomycota</taxon>
        <taxon>Saccharomycotina</taxon>
        <taxon>Pichiomycetes</taxon>
        <taxon>Metschnikowiaceae</taxon>
        <taxon>Metschnikowia</taxon>
    </lineage>
</organism>
<dbReference type="SMART" id="SM00271">
    <property type="entry name" value="DnaJ"/>
    <property type="match status" value="1"/>
</dbReference>
<dbReference type="OrthoDB" id="342454at2759"/>
<dbReference type="CDD" id="cd06257">
    <property type="entry name" value="DnaJ"/>
    <property type="match status" value="1"/>
</dbReference>
<feature type="domain" description="J" evidence="1">
    <location>
        <begin position="31"/>
        <end position="106"/>
    </location>
</feature>